<dbReference type="STRING" id="930991.A0A0D0DDI6"/>
<dbReference type="InParanoid" id="A0A0D0DDI6"/>
<protein>
    <submittedName>
        <fullName evidence="2">Uncharacterized protein</fullName>
    </submittedName>
</protein>
<dbReference type="Proteomes" id="UP000054538">
    <property type="component" value="Unassembled WGS sequence"/>
</dbReference>
<dbReference type="Pfam" id="PF20414">
    <property type="entry name" value="DUF6698"/>
    <property type="match status" value="1"/>
</dbReference>
<gene>
    <name evidence="2" type="ORF">PAXRUDRAFT_832234</name>
</gene>
<proteinExistence type="predicted"/>
<evidence type="ECO:0000313" key="2">
    <source>
        <dbReference type="EMBL" id="KIK82396.1"/>
    </source>
</evidence>
<reference evidence="3" key="2">
    <citation type="submission" date="2015-01" db="EMBL/GenBank/DDBJ databases">
        <title>Evolutionary Origins and Diversification of the Mycorrhizal Mutualists.</title>
        <authorList>
            <consortium name="DOE Joint Genome Institute"/>
            <consortium name="Mycorrhizal Genomics Consortium"/>
            <person name="Kohler A."/>
            <person name="Kuo A."/>
            <person name="Nagy L.G."/>
            <person name="Floudas D."/>
            <person name="Copeland A."/>
            <person name="Barry K.W."/>
            <person name="Cichocki N."/>
            <person name="Veneault-Fourrey C."/>
            <person name="LaButti K."/>
            <person name="Lindquist E.A."/>
            <person name="Lipzen A."/>
            <person name="Lundell T."/>
            <person name="Morin E."/>
            <person name="Murat C."/>
            <person name="Riley R."/>
            <person name="Ohm R."/>
            <person name="Sun H."/>
            <person name="Tunlid A."/>
            <person name="Henrissat B."/>
            <person name="Grigoriev I.V."/>
            <person name="Hibbett D.S."/>
            <person name="Martin F."/>
        </authorList>
    </citation>
    <scope>NUCLEOTIDE SEQUENCE [LARGE SCALE GENOMIC DNA]</scope>
    <source>
        <strain evidence="3">Ve08.2h10</strain>
    </source>
</reference>
<dbReference type="AlphaFoldDB" id="A0A0D0DDI6"/>
<dbReference type="HOGENOM" id="CLU_035918_5_1_1"/>
<dbReference type="EMBL" id="KN825631">
    <property type="protein sequence ID" value="KIK82396.1"/>
    <property type="molecule type" value="Genomic_DNA"/>
</dbReference>
<accession>A0A0D0DDI6</accession>
<name>A0A0D0DDI6_9AGAM</name>
<evidence type="ECO:0000313" key="3">
    <source>
        <dbReference type="Proteomes" id="UP000054538"/>
    </source>
</evidence>
<dbReference type="InterPro" id="IPR046521">
    <property type="entry name" value="DUF6698"/>
</dbReference>
<reference evidence="2 3" key="1">
    <citation type="submission" date="2014-04" db="EMBL/GenBank/DDBJ databases">
        <authorList>
            <consortium name="DOE Joint Genome Institute"/>
            <person name="Kuo A."/>
            <person name="Kohler A."/>
            <person name="Jargeat P."/>
            <person name="Nagy L.G."/>
            <person name="Floudas D."/>
            <person name="Copeland A."/>
            <person name="Barry K.W."/>
            <person name="Cichocki N."/>
            <person name="Veneault-Fourrey C."/>
            <person name="LaButti K."/>
            <person name="Lindquist E.A."/>
            <person name="Lipzen A."/>
            <person name="Lundell T."/>
            <person name="Morin E."/>
            <person name="Murat C."/>
            <person name="Sun H."/>
            <person name="Tunlid A."/>
            <person name="Henrissat B."/>
            <person name="Grigoriev I.V."/>
            <person name="Hibbett D.S."/>
            <person name="Martin F."/>
            <person name="Nordberg H.P."/>
            <person name="Cantor M.N."/>
            <person name="Hua S.X."/>
        </authorList>
    </citation>
    <scope>NUCLEOTIDE SEQUENCE [LARGE SCALE GENOMIC DNA]</scope>
    <source>
        <strain evidence="2 3">Ve08.2h10</strain>
    </source>
</reference>
<organism evidence="2 3">
    <name type="scientific">Paxillus rubicundulus Ve08.2h10</name>
    <dbReference type="NCBI Taxonomy" id="930991"/>
    <lineage>
        <taxon>Eukaryota</taxon>
        <taxon>Fungi</taxon>
        <taxon>Dikarya</taxon>
        <taxon>Basidiomycota</taxon>
        <taxon>Agaricomycotina</taxon>
        <taxon>Agaricomycetes</taxon>
        <taxon>Agaricomycetidae</taxon>
        <taxon>Boletales</taxon>
        <taxon>Paxilineae</taxon>
        <taxon>Paxillaceae</taxon>
        <taxon>Paxillus</taxon>
    </lineage>
</organism>
<keyword evidence="3" id="KW-1185">Reference proteome</keyword>
<dbReference type="OrthoDB" id="2662502at2759"/>
<sequence length="376" mass="43373">MDINQTPPDDQATLKRRIAALEEQNTNLLSKLEKKPRNENFVLEGRAIRRLVSLVDRVEDLLAEHDRRVMLGGGNDSDTPSIPSSDVEQYQYRSYQKLIRWCPSIRKLMQSDMDTYQLNITYRQLNQGADGARGDDASMLKVTVATWLMEQTPCPEPAIHSRDKASRGFNHDVTGRLLCPVDYDWEDPSVRAGIRDYHPDFLVTAFSWPRYLYENLVFDPKNPTKGLFRGELLLKAFRCIFTSPSSAESGEDQNARRNKVQRTSGERRTRCDVAGLLKMHEVQPRAIAYGAVQLRQSLSSSGSWRIVDEDFDNEAFYYNIVDYFELPTSQEQTKEVDDLLLWWNRQIFRRQNVSSYRPQQVKKLSVALCRPTTHAA</sequence>
<feature type="region of interest" description="Disordered" evidence="1">
    <location>
        <begin position="245"/>
        <end position="267"/>
    </location>
</feature>
<evidence type="ECO:0000256" key="1">
    <source>
        <dbReference type="SAM" id="MobiDB-lite"/>
    </source>
</evidence>